<dbReference type="AlphaFoldDB" id="A0A2P6MFH8"/>
<dbReference type="OrthoDB" id="4376109at2"/>
<evidence type="ECO:0000259" key="4">
    <source>
        <dbReference type="PROSITE" id="PS50830"/>
    </source>
</evidence>
<keyword evidence="6" id="KW-1185">Reference proteome</keyword>
<dbReference type="EMBL" id="PVNS01000010">
    <property type="protein sequence ID" value="PRO65046.1"/>
    <property type="molecule type" value="Genomic_DNA"/>
</dbReference>
<evidence type="ECO:0000256" key="3">
    <source>
        <dbReference type="ARBA" id="ARBA00022801"/>
    </source>
</evidence>
<protein>
    <recommendedName>
        <fullName evidence="4">TNase-like domain-containing protein</fullName>
    </recommendedName>
</protein>
<dbReference type="GO" id="GO:0016787">
    <property type="term" value="F:hydrolase activity"/>
    <property type="evidence" value="ECO:0007669"/>
    <property type="project" value="UniProtKB-KW"/>
</dbReference>
<keyword evidence="2" id="KW-0255">Endonuclease</keyword>
<organism evidence="5 6">
    <name type="scientific">Alkalicoccus urumqiensis</name>
    <name type="common">Bacillus urumqiensis</name>
    <dbReference type="NCBI Taxonomy" id="1548213"/>
    <lineage>
        <taxon>Bacteria</taxon>
        <taxon>Bacillati</taxon>
        <taxon>Bacillota</taxon>
        <taxon>Bacilli</taxon>
        <taxon>Bacillales</taxon>
        <taxon>Bacillaceae</taxon>
        <taxon>Alkalicoccus</taxon>
    </lineage>
</organism>
<dbReference type="InterPro" id="IPR016071">
    <property type="entry name" value="Staphylococal_nuclease_OB-fold"/>
</dbReference>
<dbReference type="Gene3D" id="2.40.50.90">
    <property type="match status" value="1"/>
</dbReference>
<dbReference type="PANTHER" id="PTHR12302:SF3">
    <property type="entry name" value="SERINE_THREONINE-PROTEIN KINASE 31"/>
    <property type="match status" value="1"/>
</dbReference>
<dbReference type="GO" id="GO:0004519">
    <property type="term" value="F:endonuclease activity"/>
    <property type="evidence" value="ECO:0007669"/>
    <property type="project" value="UniProtKB-KW"/>
</dbReference>
<dbReference type="SUPFAM" id="SSF50199">
    <property type="entry name" value="Staphylococcal nuclease"/>
    <property type="match status" value="1"/>
</dbReference>
<name>A0A2P6MFH8_ALKUR</name>
<keyword evidence="3" id="KW-0378">Hydrolase</keyword>
<dbReference type="Pfam" id="PF00565">
    <property type="entry name" value="SNase"/>
    <property type="match status" value="1"/>
</dbReference>
<dbReference type="PROSITE" id="PS01284">
    <property type="entry name" value="TNASE_2"/>
    <property type="match status" value="1"/>
</dbReference>
<dbReference type="PROSITE" id="PS50830">
    <property type="entry name" value="TNASE_3"/>
    <property type="match status" value="1"/>
</dbReference>
<keyword evidence="1" id="KW-0540">Nuclease</keyword>
<sequence>MNGRIILAAVILTGCQSGEEEKRSYEPPFELNTYEERMEQEEVRTAVVTHIVDGDTFDAVIEGSGEERIRPYMIDAPEICHAHDPPSCKPESWGDEASRFAEETLLGETVYLEPDETPVDPYGRTLAYVYLEDGTMYQELLLALGFAEMNVYPPDDRYERELNEVEQKAKELKIGMWE</sequence>
<dbReference type="Proteomes" id="UP000243650">
    <property type="component" value="Unassembled WGS sequence"/>
</dbReference>
<gene>
    <name evidence="5" type="ORF">C6I21_11405</name>
</gene>
<dbReference type="SMART" id="SM00318">
    <property type="entry name" value="SNc"/>
    <property type="match status" value="1"/>
</dbReference>
<evidence type="ECO:0000256" key="2">
    <source>
        <dbReference type="ARBA" id="ARBA00022759"/>
    </source>
</evidence>
<dbReference type="PANTHER" id="PTHR12302">
    <property type="entry name" value="EBNA2 BINDING PROTEIN P100"/>
    <property type="match status" value="1"/>
</dbReference>
<dbReference type="InterPro" id="IPR002071">
    <property type="entry name" value="Thermonucl_AS"/>
</dbReference>
<dbReference type="PROSITE" id="PS51257">
    <property type="entry name" value="PROKAR_LIPOPROTEIN"/>
    <property type="match status" value="1"/>
</dbReference>
<evidence type="ECO:0000313" key="6">
    <source>
        <dbReference type="Proteomes" id="UP000243650"/>
    </source>
</evidence>
<dbReference type="InterPro" id="IPR035437">
    <property type="entry name" value="SNase_OB-fold_sf"/>
</dbReference>
<accession>A0A2P6MFH8</accession>
<feature type="domain" description="TNase-like" evidence="4">
    <location>
        <begin position="42"/>
        <end position="178"/>
    </location>
</feature>
<proteinExistence type="predicted"/>
<comment type="caution">
    <text evidence="5">The sequence shown here is derived from an EMBL/GenBank/DDBJ whole genome shotgun (WGS) entry which is preliminary data.</text>
</comment>
<dbReference type="GO" id="GO:0003676">
    <property type="term" value="F:nucleic acid binding"/>
    <property type="evidence" value="ECO:0007669"/>
    <property type="project" value="InterPro"/>
</dbReference>
<evidence type="ECO:0000256" key="1">
    <source>
        <dbReference type="ARBA" id="ARBA00022722"/>
    </source>
</evidence>
<reference evidence="5 6" key="1">
    <citation type="submission" date="2018-03" db="EMBL/GenBank/DDBJ databases">
        <title>Bacillus urumqiensis sp. nov., a moderately haloalkaliphilic bacterium isolated from a salt lake.</title>
        <authorList>
            <person name="Zhao B."/>
            <person name="Liao Z."/>
        </authorList>
    </citation>
    <scope>NUCLEOTIDE SEQUENCE [LARGE SCALE GENOMIC DNA]</scope>
    <source>
        <strain evidence="5 6">BZ-SZ-XJ18</strain>
    </source>
</reference>
<evidence type="ECO:0000313" key="5">
    <source>
        <dbReference type="EMBL" id="PRO65046.1"/>
    </source>
</evidence>
<dbReference type="RefSeq" id="WP_105959603.1">
    <property type="nucleotide sequence ID" value="NZ_PVNS01000010.1"/>
</dbReference>